<dbReference type="AlphaFoldDB" id="A0A7W8XBB7"/>
<comment type="caution">
    <text evidence="7">The sequence shown here is derived from an EMBL/GenBank/DDBJ whole genome shotgun (WGS) entry which is preliminary data.</text>
</comment>
<evidence type="ECO:0000313" key="8">
    <source>
        <dbReference type="Proteomes" id="UP000585507"/>
    </source>
</evidence>
<keyword evidence="4" id="KW-0804">Transcription</keyword>
<sequence>MLNAHDPIDPQLLITLVAIADSGSFSGAAGRIGRTESAVSMQMKRLEELVGDPPLFKRDGRRRLLASRGEALLAHARRFVELHEETRAMLKMTSLVGTVRLGAPEDYVSSLLPNALDRFASQYANVEVQVTCEPSDALSRLVADRRIDLAIVTRGSSGSDAQFLRSEPMVWVTSMHHAIHQESTVPLALFQPGCVGRALVIEALREYGRSYRIAFSSPSVAGLLTVVRAGLAVAALAKCSVPDDMRIITPEDGFPSLPFLDICLLQSNGTYSAPAVKALAAEIRADLGVGAASFSPNQRQNGRQHKILTRKTV</sequence>
<evidence type="ECO:0000256" key="1">
    <source>
        <dbReference type="ARBA" id="ARBA00009437"/>
    </source>
</evidence>
<comment type="similarity">
    <text evidence="1">Belongs to the LysR transcriptional regulatory family.</text>
</comment>
<dbReference type="InterPro" id="IPR005119">
    <property type="entry name" value="LysR_subst-bd"/>
</dbReference>
<feature type="compositionally biased region" description="Basic residues" evidence="5">
    <location>
        <begin position="302"/>
        <end position="313"/>
    </location>
</feature>
<evidence type="ECO:0000256" key="4">
    <source>
        <dbReference type="ARBA" id="ARBA00023163"/>
    </source>
</evidence>
<dbReference type="PANTHER" id="PTHR30579:SF7">
    <property type="entry name" value="HTH-TYPE TRANSCRIPTIONAL REGULATOR LRHA-RELATED"/>
    <property type="match status" value="1"/>
</dbReference>
<name>A0A7W8XBB7_9HYPH</name>
<gene>
    <name evidence="7" type="ORF">GGD55_005346</name>
</gene>
<dbReference type="InterPro" id="IPR036388">
    <property type="entry name" value="WH-like_DNA-bd_sf"/>
</dbReference>
<dbReference type="SUPFAM" id="SSF46785">
    <property type="entry name" value="Winged helix' DNA-binding domain"/>
    <property type="match status" value="1"/>
</dbReference>
<evidence type="ECO:0000259" key="6">
    <source>
        <dbReference type="PROSITE" id="PS50931"/>
    </source>
</evidence>
<evidence type="ECO:0000256" key="3">
    <source>
        <dbReference type="ARBA" id="ARBA00023125"/>
    </source>
</evidence>
<keyword evidence="8" id="KW-1185">Reference proteome</keyword>
<evidence type="ECO:0000256" key="2">
    <source>
        <dbReference type="ARBA" id="ARBA00023015"/>
    </source>
</evidence>
<organism evidence="7 8">
    <name type="scientific">Rhizobium giardinii</name>
    <dbReference type="NCBI Taxonomy" id="56731"/>
    <lineage>
        <taxon>Bacteria</taxon>
        <taxon>Pseudomonadati</taxon>
        <taxon>Pseudomonadota</taxon>
        <taxon>Alphaproteobacteria</taxon>
        <taxon>Hyphomicrobiales</taxon>
        <taxon>Rhizobiaceae</taxon>
        <taxon>Rhizobium/Agrobacterium group</taxon>
        <taxon>Rhizobium</taxon>
    </lineage>
</organism>
<dbReference type="PROSITE" id="PS50931">
    <property type="entry name" value="HTH_LYSR"/>
    <property type="match status" value="1"/>
</dbReference>
<dbReference type="EMBL" id="JACHBK010000014">
    <property type="protein sequence ID" value="MBB5538607.1"/>
    <property type="molecule type" value="Genomic_DNA"/>
</dbReference>
<dbReference type="SUPFAM" id="SSF53850">
    <property type="entry name" value="Periplasmic binding protein-like II"/>
    <property type="match status" value="1"/>
</dbReference>
<dbReference type="GO" id="GO:0003700">
    <property type="term" value="F:DNA-binding transcription factor activity"/>
    <property type="evidence" value="ECO:0007669"/>
    <property type="project" value="InterPro"/>
</dbReference>
<protein>
    <submittedName>
        <fullName evidence="7">DNA-binding transcriptional LysR family regulator</fullName>
    </submittedName>
</protein>
<evidence type="ECO:0000313" key="7">
    <source>
        <dbReference type="EMBL" id="MBB5538607.1"/>
    </source>
</evidence>
<dbReference type="Pfam" id="PF03466">
    <property type="entry name" value="LysR_substrate"/>
    <property type="match status" value="1"/>
</dbReference>
<dbReference type="Gene3D" id="3.40.190.10">
    <property type="entry name" value="Periplasmic binding protein-like II"/>
    <property type="match status" value="2"/>
</dbReference>
<proteinExistence type="inferred from homology"/>
<evidence type="ECO:0000256" key="5">
    <source>
        <dbReference type="SAM" id="MobiDB-lite"/>
    </source>
</evidence>
<dbReference type="RefSeq" id="WP_018330072.1">
    <property type="nucleotide sequence ID" value="NZ_JACHBK010000014.1"/>
</dbReference>
<dbReference type="Pfam" id="PF00126">
    <property type="entry name" value="HTH_1"/>
    <property type="match status" value="1"/>
</dbReference>
<dbReference type="InterPro" id="IPR050176">
    <property type="entry name" value="LTTR"/>
</dbReference>
<keyword evidence="2" id="KW-0805">Transcription regulation</keyword>
<feature type="domain" description="HTH lysR-type" evidence="6">
    <location>
        <begin position="8"/>
        <end position="66"/>
    </location>
</feature>
<reference evidence="7 8" key="1">
    <citation type="submission" date="2020-08" db="EMBL/GenBank/DDBJ databases">
        <title>Genomic Encyclopedia of Type Strains, Phase IV (KMG-V): Genome sequencing to study the core and pangenomes of soil and plant-associated prokaryotes.</title>
        <authorList>
            <person name="Whitman W."/>
        </authorList>
    </citation>
    <scope>NUCLEOTIDE SEQUENCE [LARGE SCALE GENOMIC DNA]</scope>
    <source>
        <strain evidence="7 8">SEMIA 4084</strain>
    </source>
</reference>
<keyword evidence="3 7" id="KW-0238">DNA-binding</keyword>
<dbReference type="InterPro" id="IPR000847">
    <property type="entry name" value="LysR_HTH_N"/>
</dbReference>
<dbReference type="InterPro" id="IPR036390">
    <property type="entry name" value="WH_DNA-bd_sf"/>
</dbReference>
<accession>A0A7W8XBB7</accession>
<dbReference type="PANTHER" id="PTHR30579">
    <property type="entry name" value="TRANSCRIPTIONAL REGULATOR"/>
    <property type="match status" value="1"/>
</dbReference>
<feature type="region of interest" description="Disordered" evidence="5">
    <location>
        <begin position="294"/>
        <end position="313"/>
    </location>
</feature>
<dbReference type="GO" id="GO:0003677">
    <property type="term" value="F:DNA binding"/>
    <property type="evidence" value="ECO:0007669"/>
    <property type="project" value="UniProtKB-KW"/>
</dbReference>
<dbReference type="Proteomes" id="UP000585507">
    <property type="component" value="Unassembled WGS sequence"/>
</dbReference>
<dbReference type="Gene3D" id="1.10.10.10">
    <property type="entry name" value="Winged helix-like DNA-binding domain superfamily/Winged helix DNA-binding domain"/>
    <property type="match status" value="1"/>
</dbReference>